<dbReference type="Gene3D" id="3.30.1330.80">
    <property type="entry name" value="Hypothetical protein, similar to alpha- acetolactate decarboxylase, domain 2"/>
    <property type="match status" value="1"/>
</dbReference>
<dbReference type="CDD" id="cd11378">
    <property type="entry name" value="DUF296"/>
    <property type="match status" value="1"/>
</dbReference>
<dbReference type="EMBL" id="JACMSC010000011">
    <property type="protein sequence ID" value="KAG6499086.1"/>
    <property type="molecule type" value="Genomic_DNA"/>
</dbReference>
<evidence type="ECO:0000256" key="2">
    <source>
        <dbReference type="ARBA" id="ARBA00023242"/>
    </source>
</evidence>
<evidence type="ECO:0000256" key="1">
    <source>
        <dbReference type="ARBA" id="ARBA00004123"/>
    </source>
</evidence>
<comment type="function">
    <text evidence="3">Transcription factor that specifically binds AT-rich DNA sequences related to the nuclear matrix attachment regions (MARs).</text>
</comment>
<feature type="compositionally biased region" description="Low complexity" evidence="4">
    <location>
        <begin position="76"/>
        <end position="89"/>
    </location>
</feature>
<comment type="subcellular location">
    <subcellularLocation>
        <location evidence="1 3">Nucleus</location>
    </subcellularLocation>
</comment>
<feature type="domain" description="PPC" evidence="5">
    <location>
        <begin position="249"/>
        <end position="388"/>
    </location>
</feature>
<dbReference type="GO" id="GO:0005634">
    <property type="term" value="C:nucleus"/>
    <property type="evidence" value="ECO:0007669"/>
    <property type="project" value="UniProtKB-SubCell"/>
</dbReference>
<dbReference type="InterPro" id="IPR005175">
    <property type="entry name" value="PPC_dom"/>
</dbReference>
<evidence type="ECO:0000256" key="3">
    <source>
        <dbReference type="RuleBase" id="RU367031"/>
    </source>
</evidence>
<protein>
    <recommendedName>
        <fullName evidence="3">AT-hook motif nuclear-localized protein</fullName>
    </recommendedName>
</protein>
<gene>
    <name evidence="6" type="ORF">ZIOFF_038842</name>
</gene>
<evidence type="ECO:0000259" key="5">
    <source>
        <dbReference type="PROSITE" id="PS51742"/>
    </source>
</evidence>
<reference evidence="6 7" key="1">
    <citation type="submission" date="2020-08" db="EMBL/GenBank/DDBJ databases">
        <title>Plant Genome Project.</title>
        <authorList>
            <person name="Zhang R.-G."/>
        </authorList>
    </citation>
    <scope>NUCLEOTIDE SEQUENCE [LARGE SCALE GENOMIC DNA]</scope>
    <source>
        <tissue evidence="6">Rhizome</tissue>
    </source>
</reference>
<organism evidence="6 7">
    <name type="scientific">Zingiber officinale</name>
    <name type="common">Ginger</name>
    <name type="synonym">Amomum zingiber</name>
    <dbReference type="NCBI Taxonomy" id="94328"/>
    <lineage>
        <taxon>Eukaryota</taxon>
        <taxon>Viridiplantae</taxon>
        <taxon>Streptophyta</taxon>
        <taxon>Embryophyta</taxon>
        <taxon>Tracheophyta</taxon>
        <taxon>Spermatophyta</taxon>
        <taxon>Magnoliopsida</taxon>
        <taxon>Liliopsida</taxon>
        <taxon>Zingiberales</taxon>
        <taxon>Zingiberaceae</taxon>
        <taxon>Zingiber</taxon>
    </lineage>
</organism>
<feature type="region of interest" description="Disordered" evidence="4">
    <location>
        <begin position="22"/>
        <end position="55"/>
    </location>
</feature>
<evidence type="ECO:0000313" key="7">
    <source>
        <dbReference type="Proteomes" id="UP000734854"/>
    </source>
</evidence>
<dbReference type="AlphaFoldDB" id="A0A8J5G3F8"/>
<dbReference type="Proteomes" id="UP000734854">
    <property type="component" value="Unassembled WGS sequence"/>
</dbReference>
<feature type="region of interest" description="Disordered" evidence="4">
    <location>
        <begin position="402"/>
        <end position="449"/>
    </location>
</feature>
<evidence type="ECO:0000256" key="4">
    <source>
        <dbReference type="SAM" id="MobiDB-lite"/>
    </source>
</evidence>
<dbReference type="PROSITE" id="PS51742">
    <property type="entry name" value="PPC"/>
    <property type="match status" value="1"/>
</dbReference>
<feature type="compositionally biased region" description="Basic and acidic residues" evidence="4">
    <location>
        <begin position="45"/>
        <end position="54"/>
    </location>
</feature>
<comment type="domain">
    <text evidence="3">The PPC domain mediates interactions between AHL proteins.</text>
</comment>
<dbReference type="PANTHER" id="PTHR31500:SF96">
    <property type="entry name" value="AT-HOOK MOTIF NUCLEAR-LOCALIZED PROTEIN 7"/>
    <property type="match status" value="1"/>
</dbReference>
<keyword evidence="7" id="KW-1185">Reference proteome</keyword>
<accession>A0A8J5G3F8</accession>
<name>A0A8J5G3F8_ZINOF</name>
<feature type="compositionally biased region" description="Polar residues" evidence="4">
    <location>
        <begin position="409"/>
        <end position="437"/>
    </location>
</feature>
<dbReference type="InterPro" id="IPR039605">
    <property type="entry name" value="AHL"/>
</dbReference>
<dbReference type="SUPFAM" id="SSF117856">
    <property type="entry name" value="AF0104/ALDC/Ptd012-like"/>
    <property type="match status" value="1"/>
</dbReference>
<comment type="caution">
    <text evidence="6">The sequence shown here is derived from an EMBL/GenBank/DDBJ whole genome shotgun (WGS) entry which is preliminary data.</text>
</comment>
<dbReference type="FunFam" id="3.30.1330.80:FF:000003">
    <property type="entry name" value="AT-hook motif nuclear-localized protein 1-like"/>
    <property type="match status" value="1"/>
</dbReference>
<dbReference type="GO" id="GO:0003680">
    <property type="term" value="F:minor groove of adenine-thymine-rich DNA binding"/>
    <property type="evidence" value="ECO:0007669"/>
    <property type="project" value="UniProtKB-UniRule"/>
</dbReference>
<dbReference type="PANTHER" id="PTHR31500">
    <property type="entry name" value="AT-HOOK MOTIF NUCLEAR-LOCALIZED PROTEIN 9"/>
    <property type="match status" value="1"/>
</dbReference>
<feature type="compositionally biased region" description="Low complexity" evidence="4">
    <location>
        <begin position="22"/>
        <end position="31"/>
    </location>
</feature>
<feature type="region of interest" description="Disordered" evidence="4">
    <location>
        <begin position="76"/>
        <end position="112"/>
    </location>
</feature>
<proteinExistence type="predicted"/>
<feature type="compositionally biased region" description="Basic residues" evidence="4">
    <location>
        <begin position="91"/>
        <end position="100"/>
    </location>
</feature>
<keyword evidence="3" id="KW-0238">DNA-binding</keyword>
<keyword evidence="3" id="KW-0804">Transcription</keyword>
<sequence>MELREGGEGVVPSPAEVEAVAAVAEGSGSYQQPPPPPATLALEADASREKKPAKEVGGAAAAATIMATTAGGVVGPSAAAGGETGEASGLVKKKRGRPRKYGPDGTPLRPLNPMPISASAPAGVQYTSAAAVGAVMKRGRGRAVGSVGSVSKTSSQFSLQVEHLSSGGFPEQTAIAGSCQLGISRSLFLICRCVDLGVLDLTEKASSSGAGSFNVGLNGGISADVGLDLLQMLDVVLLTTGEMVNCSAGANFSPHIIVVAAGEDVTMKIISFSQQGPRAICILSANGIISNVTLRQPDSSGGTLTYEGRFELLSLSGSFMPTENGGTRSRSGGLSVSLASPDGRVIGGGVAGLLVAASPVQVVVGSFLPSFQMEHKTKKSGLEAGSVSTPASAIPLSRTNMEEEALGSRQAQPSSVTAKPGSSTTPGFTVENWSPRSSPMDINISLPGG</sequence>
<keyword evidence="2 3" id="KW-0539">Nucleus</keyword>
<dbReference type="Pfam" id="PF03479">
    <property type="entry name" value="PCC"/>
    <property type="match status" value="1"/>
</dbReference>
<evidence type="ECO:0000313" key="6">
    <source>
        <dbReference type="EMBL" id="KAG6499086.1"/>
    </source>
</evidence>
<keyword evidence="3" id="KW-0805">Transcription regulation</keyword>